<dbReference type="Pfam" id="PF07690">
    <property type="entry name" value="MFS_1"/>
    <property type="match status" value="1"/>
</dbReference>
<evidence type="ECO:0000256" key="4">
    <source>
        <dbReference type="ARBA" id="ARBA00022692"/>
    </source>
</evidence>
<dbReference type="InterPro" id="IPR036259">
    <property type="entry name" value="MFS_trans_sf"/>
</dbReference>
<feature type="transmembrane region" description="Helical" evidence="7">
    <location>
        <begin position="422"/>
        <end position="440"/>
    </location>
</feature>
<feature type="transmembrane region" description="Helical" evidence="7">
    <location>
        <begin position="95"/>
        <end position="112"/>
    </location>
</feature>
<dbReference type="PROSITE" id="PS50850">
    <property type="entry name" value="MFS"/>
    <property type="match status" value="1"/>
</dbReference>
<feature type="transmembrane region" description="Helical" evidence="7">
    <location>
        <begin position="379"/>
        <end position="401"/>
    </location>
</feature>
<gene>
    <name evidence="9" type="ORF">F4Y42_10365</name>
</gene>
<dbReference type="PROSITE" id="PS00216">
    <property type="entry name" value="SUGAR_TRANSPORT_1"/>
    <property type="match status" value="1"/>
</dbReference>
<evidence type="ECO:0000256" key="2">
    <source>
        <dbReference type="ARBA" id="ARBA00022448"/>
    </source>
</evidence>
<proteinExistence type="predicted"/>
<evidence type="ECO:0000256" key="5">
    <source>
        <dbReference type="ARBA" id="ARBA00022989"/>
    </source>
</evidence>
<dbReference type="Gene3D" id="1.20.1720.10">
    <property type="entry name" value="Multidrug resistance protein D"/>
    <property type="match status" value="1"/>
</dbReference>
<dbReference type="PANTHER" id="PTHR23501">
    <property type="entry name" value="MAJOR FACILITATOR SUPERFAMILY"/>
    <property type="match status" value="1"/>
</dbReference>
<keyword evidence="5 7" id="KW-1133">Transmembrane helix</keyword>
<feature type="transmembrane region" description="Helical" evidence="7">
    <location>
        <begin position="249"/>
        <end position="265"/>
    </location>
</feature>
<keyword evidence="3" id="KW-1003">Cell membrane</keyword>
<feature type="transmembrane region" description="Helical" evidence="7">
    <location>
        <begin position="216"/>
        <end position="243"/>
    </location>
</feature>
<evidence type="ECO:0000256" key="3">
    <source>
        <dbReference type="ARBA" id="ARBA00022475"/>
    </source>
</evidence>
<dbReference type="CDD" id="cd17502">
    <property type="entry name" value="MFS_Azr1_MDR_like"/>
    <property type="match status" value="1"/>
</dbReference>
<dbReference type="EMBL" id="VXRG01000088">
    <property type="protein sequence ID" value="MXY93838.1"/>
    <property type="molecule type" value="Genomic_DNA"/>
</dbReference>
<dbReference type="GO" id="GO:0022857">
    <property type="term" value="F:transmembrane transporter activity"/>
    <property type="evidence" value="ECO:0007669"/>
    <property type="project" value="InterPro"/>
</dbReference>
<evidence type="ECO:0000256" key="7">
    <source>
        <dbReference type="SAM" id="Phobius"/>
    </source>
</evidence>
<feature type="transmembrane region" description="Helical" evidence="7">
    <location>
        <begin position="181"/>
        <end position="204"/>
    </location>
</feature>
<feature type="transmembrane region" description="Helical" evidence="7">
    <location>
        <begin position="157"/>
        <end position="175"/>
    </location>
</feature>
<keyword evidence="6 7" id="KW-0472">Membrane</keyword>
<protein>
    <submittedName>
        <fullName evidence="9">MFS transporter</fullName>
    </submittedName>
</protein>
<reference evidence="9" key="1">
    <citation type="submission" date="2019-09" db="EMBL/GenBank/DDBJ databases">
        <title>Characterisation of the sponge microbiome using genome-centric metagenomics.</title>
        <authorList>
            <person name="Engelberts J.P."/>
            <person name="Robbins S.J."/>
            <person name="De Goeij J.M."/>
            <person name="Aranda M."/>
            <person name="Bell S.C."/>
            <person name="Webster N.S."/>
        </authorList>
    </citation>
    <scope>NUCLEOTIDE SEQUENCE</scope>
    <source>
        <strain evidence="9">SB0664_bin_27</strain>
    </source>
</reference>
<dbReference type="PRINTS" id="PR01036">
    <property type="entry name" value="TCRTETB"/>
</dbReference>
<name>A0A6B0YWQ9_9CHLR</name>
<evidence type="ECO:0000256" key="6">
    <source>
        <dbReference type="ARBA" id="ARBA00023136"/>
    </source>
</evidence>
<evidence type="ECO:0000259" key="8">
    <source>
        <dbReference type="PROSITE" id="PS50850"/>
    </source>
</evidence>
<evidence type="ECO:0000256" key="1">
    <source>
        <dbReference type="ARBA" id="ARBA00004651"/>
    </source>
</evidence>
<feature type="transmembrane region" description="Helical" evidence="7">
    <location>
        <begin position="286"/>
        <end position="309"/>
    </location>
</feature>
<feature type="transmembrane region" description="Helical" evidence="7">
    <location>
        <begin position="65"/>
        <end position="83"/>
    </location>
</feature>
<dbReference type="InterPro" id="IPR011701">
    <property type="entry name" value="MFS"/>
</dbReference>
<feature type="domain" description="Major facilitator superfamily (MFS) profile" evidence="8">
    <location>
        <begin position="30"/>
        <end position="536"/>
    </location>
</feature>
<dbReference type="GO" id="GO:0005886">
    <property type="term" value="C:plasma membrane"/>
    <property type="evidence" value="ECO:0007669"/>
    <property type="project" value="UniProtKB-SubCell"/>
</dbReference>
<sequence length="551" mass="57956">MTSASDEKSDADLCQTTGFVQLPRRQVAVSMTCVNLVMFLAALGQTTVATALPSIVADLGGFDRYVWIATAYMVAATVTAPIAGGLSDLYGRKPFFIFGLVVFIVSSALLGVSQSMSAVIAFRAVQGIGGGLVMTASLVSVADLYPPEERGKYQGSLAGVFGVASIVGPVVGGYITHHFHWNWIFLLNVIFALPILLLIIWVFPRVIPNITTRKPDYLGMISLAVAVVPVLLALSFGGVQYAWSSPQCLGLMAFGLAMAVAFVVVESRAESPIMSLRLYTDRFVASAMMVMLLTGFILYGSLLFLPLFFQGVLGVSAAASGRLLVPMLPGIVGGAILFGLLLSRTGGRFWLHVLVTTTLAAVGMYLMSTMNEATGVFRIVSYLVLAGVGIGGTLTVLSAAIQNSVPFSLVGAGTSASQFWRSVGGMMGLAVMGAVLVQSFRLKVEARVPDEVRAALPAGLLDSVKENPQALLNPAEAEALREVLAEAGSDDSLIIDSLLDSLNAALADGLSNVFTVLAVVATLSCAGALLLRVQTGTDNRPNTLVSQRRFV</sequence>
<feature type="transmembrane region" description="Helical" evidence="7">
    <location>
        <begin position="124"/>
        <end position="145"/>
    </location>
</feature>
<dbReference type="InterPro" id="IPR005829">
    <property type="entry name" value="Sugar_transporter_CS"/>
</dbReference>
<evidence type="ECO:0000313" key="9">
    <source>
        <dbReference type="EMBL" id="MXY93838.1"/>
    </source>
</evidence>
<comment type="subcellular location">
    <subcellularLocation>
        <location evidence="1">Cell membrane</location>
        <topology evidence="1">Multi-pass membrane protein</topology>
    </subcellularLocation>
</comment>
<feature type="transmembrane region" description="Helical" evidence="7">
    <location>
        <begin position="321"/>
        <end position="342"/>
    </location>
</feature>
<organism evidence="9">
    <name type="scientific">Caldilineaceae bacterium SB0664_bin_27</name>
    <dbReference type="NCBI Taxonomy" id="2605260"/>
    <lineage>
        <taxon>Bacteria</taxon>
        <taxon>Bacillati</taxon>
        <taxon>Chloroflexota</taxon>
        <taxon>Caldilineae</taxon>
        <taxon>Caldilineales</taxon>
        <taxon>Caldilineaceae</taxon>
    </lineage>
</organism>
<dbReference type="FunFam" id="1.20.1720.10:FF:000004">
    <property type="entry name" value="EmrB/QacA family drug resistance transporter"/>
    <property type="match status" value="1"/>
</dbReference>
<dbReference type="AlphaFoldDB" id="A0A6B0YWQ9"/>
<dbReference type="PANTHER" id="PTHR23501:SF197">
    <property type="entry name" value="COMD"/>
    <property type="match status" value="1"/>
</dbReference>
<feature type="transmembrane region" description="Helical" evidence="7">
    <location>
        <begin position="27"/>
        <end position="45"/>
    </location>
</feature>
<keyword evidence="4 7" id="KW-0812">Transmembrane</keyword>
<comment type="caution">
    <text evidence="9">The sequence shown here is derived from an EMBL/GenBank/DDBJ whole genome shotgun (WGS) entry which is preliminary data.</text>
</comment>
<keyword evidence="2" id="KW-0813">Transport</keyword>
<dbReference type="InterPro" id="IPR020846">
    <property type="entry name" value="MFS_dom"/>
</dbReference>
<accession>A0A6B0YWQ9</accession>
<dbReference type="Gene3D" id="1.20.1250.20">
    <property type="entry name" value="MFS general substrate transporter like domains"/>
    <property type="match status" value="1"/>
</dbReference>
<dbReference type="SUPFAM" id="SSF103473">
    <property type="entry name" value="MFS general substrate transporter"/>
    <property type="match status" value="1"/>
</dbReference>
<feature type="transmembrane region" description="Helical" evidence="7">
    <location>
        <begin position="509"/>
        <end position="531"/>
    </location>
</feature>
<feature type="transmembrane region" description="Helical" evidence="7">
    <location>
        <begin position="349"/>
        <end position="367"/>
    </location>
</feature>